<dbReference type="Proteomes" id="UP001164250">
    <property type="component" value="Chromosome 10"/>
</dbReference>
<keyword evidence="2" id="KW-1185">Reference proteome</keyword>
<organism evidence="1 2">
    <name type="scientific">Pistacia atlantica</name>
    <dbReference type="NCBI Taxonomy" id="434234"/>
    <lineage>
        <taxon>Eukaryota</taxon>
        <taxon>Viridiplantae</taxon>
        <taxon>Streptophyta</taxon>
        <taxon>Embryophyta</taxon>
        <taxon>Tracheophyta</taxon>
        <taxon>Spermatophyta</taxon>
        <taxon>Magnoliopsida</taxon>
        <taxon>eudicotyledons</taxon>
        <taxon>Gunneridae</taxon>
        <taxon>Pentapetalae</taxon>
        <taxon>rosids</taxon>
        <taxon>malvids</taxon>
        <taxon>Sapindales</taxon>
        <taxon>Anacardiaceae</taxon>
        <taxon>Pistacia</taxon>
    </lineage>
</organism>
<dbReference type="EMBL" id="CM047906">
    <property type="protein sequence ID" value="KAJ0086795.1"/>
    <property type="molecule type" value="Genomic_DNA"/>
</dbReference>
<sequence>MNLSSHYIFVYVKRKPQKGMEILLLLMTRFKSSDPNHCQCLEYWFPLGFEPAQISFETALEILVEIANMRSTMLATFDQVHEELEDTQR</sequence>
<evidence type="ECO:0000313" key="2">
    <source>
        <dbReference type="Proteomes" id="UP001164250"/>
    </source>
</evidence>
<gene>
    <name evidence="1" type="ORF">Patl1_09374</name>
</gene>
<evidence type="ECO:0000313" key="1">
    <source>
        <dbReference type="EMBL" id="KAJ0086795.1"/>
    </source>
</evidence>
<comment type="caution">
    <text evidence="1">The sequence shown here is derived from an EMBL/GenBank/DDBJ whole genome shotgun (WGS) entry which is preliminary data.</text>
</comment>
<protein>
    <submittedName>
        <fullName evidence="1">Uncharacterized protein</fullName>
    </submittedName>
</protein>
<proteinExistence type="predicted"/>
<reference evidence="2" key="1">
    <citation type="journal article" date="2023" name="G3 (Bethesda)">
        <title>Genome assembly and association tests identify interacting loci associated with vigor, precocity, and sex in interspecific pistachio rootstocks.</title>
        <authorList>
            <person name="Palmer W."/>
            <person name="Jacygrad E."/>
            <person name="Sagayaradj S."/>
            <person name="Cavanaugh K."/>
            <person name="Han R."/>
            <person name="Bertier L."/>
            <person name="Beede B."/>
            <person name="Kafkas S."/>
            <person name="Golino D."/>
            <person name="Preece J."/>
            <person name="Michelmore R."/>
        </authorList>
    </citation>
    <scope>NUCLEOTIDE SEQUENCE [LARGE SCALE GENOMIC DNA]</scope>
</reference>
<name>A0ACC1AJC7_9ROSI</name>
<accession>A0ACC1AJC7</accession>